<evidence type="ECO:0000313" key="5">
    <source>
        <dbReference type="RefSeq" id="XP_010473416.1"/>
    </source>
</evidence>
<protein>
    <submittedName>
        <fullName evidence="5">Transcription termination factor MTERF2, chloroplastic-like</fullName>
    </submittedName>
</protein>
<keyword evidence="2" id="KW-0804">Transcription</keyword>
<accession>A0ABM0WMW5</accession>
<keyword evidence="3" id="KW-0809">Transit peptide</keyword>
<comment type="similarity">
    <text evidence="1">Belongs to the mTERF family.</text>
</comment>
<keyword evidence="4" id="KW-1185">Reference proteome</keyword>
<dbReference type="Proteomes" id="UP000694864">
    <property type="component" value="Chromosome 16"/>
</dbReference>
<evidence type="ECO:0000256" key="2">
    <source>
        <dbReference type="ARBA" id="ARBA00022472"/>
    </source>
</evidence>
<sequence>MCSLILHGKRFGELQKWRNLRFVMQSNAFAFSNSFSSATATASVADADDVSLVSVGLKGKNFTVSYLVGSLGLPKNHAESISKKVRFEDKSNPDSVLKLLRKHGFTDTQISSIVTSYPRLLLADVKKSLGPKLQFLLSRGGSSSELTEIVSSVPRILGKRGQKTISVYYDFIKDTLHDTTCSKYETSCQSFPQGNLENKIRNVSVLRELGMPRKLLFRLLISGDGPVFGKEKFEESLKKVVEMGFNPTSAKFLEALTIVQGLSDKTIEEKVNAYKRLGFDVGDVWTVFKRWPNFLTPSEKKILNTVETYLGLGFSRDEFAMVVRRFPQGIGLSAETIKKKTELLVKKMNWPLKALVSNPAVLGYSMEKRIVPRCNVINALIPKGLLGSELPSISYVFICSNEVFLDRYVKKHEDKKLVTELMTIYSAS</sequence>
<evidence type="ECO:0000313" key="4">
    <source>
        <dbReference type="Proteomes" id="UP000694864"/>
    </source>
</evidence>
<dbReference type="InterPro" id="IPR038538">
    <property type="entry name" value="MTERF_sf"/>
</dbReference>
<dbReference type="PANTHER" id="PTHR13068">
    <property type="entry name" value="CGI-12 PROTEIN-RELATED"/>
    <property type="match status" value="1"/>
</dbReference>
<dbReference type="RefSeq" id="XP_010473416.1">
    <property type="nucleotide sequence ID" value="XM_010475114.2"/>
</dbReference>
<evidence type="ECO:0000256" key="1">
    <source>
        <dbReference type="ARBA" id="ARBA00007692"/>
    </source>
</evidence>
<dbReference type="Gene3D" id="1.25.70.10">
    <property type="entry name" value="Transcription termination factor 3, mitochondrial"/>
    <property type="match status" value="1"/>
</dbReference>
<dbReference type="GeneID" id="104752856"/>
<keyword evidence="2" id="KW-0806">Transcription termination</keyword>
<dbReference type="PANTHER" id="PTHR13068:SF161">
    <property type="entry name" value="F19K23.4 PROTEIN-RELATED"/>
    <property type="match status" value="1"/>
</dbReference>
<organism evidence="4 5">
    <name type="scientific">Camelina sativa</name>
    <name type="common">False flax</name>
    <name type="synonym">Myagrum sativum</name>
    <dbReference type="NCBI Taxonomy" id="90675"/>
    <lineage>
        <taxon>Eukaryota</taxon>
        <taxon>Viridiplantae</taxon>
        <taxon>Streptophyta</taxon>
        <taxon>Embryophyta</taxon>
        <taxon>Tracheophyta</taxon>
        <taxon>Spermatophyta</taxon>
        <taxon>Magnoliopsida</taxon>
        <taxon>eudicotyledons</taxon>
        <taxon>Gunneridae</taxon>
        <taxon>Pentapetalae</taxon>
        <taxon>rosids</taxon>
        <taxon>malvids</taxon>
        <taxon>Brassicales</taxon>
        <taxon>Brassicaceae</taxon>
        <taxon>Camelineae</taxon>
        <taxon>Camelina</taxon>
    </lineage>
</organism>
<dbReference type="Pfam" id="PF02536">
    <property type="entry name" value="mTERF"/>
    <property type="match status" value="1"/>
</dbReference>
<proteinExistence type="inferred from homology"/>
<name>A0ABM0WMW5_CAMSA</name>
<gene>
    <name evidence="5" type="primary">LOC104752856</name>
</gene>
<dbReference type="SMART" id="SM00733">
    <property type="entry name" value="Mterf"/>
    <property type="match status" value="6"/>
</dbReference>
<evidence type="ECO:0000256" key="3">
    <source>
        <dbReference type="ARBA" id="ARBA00022946"/>
    </source>
</evidence>
<keyword evidence="2" id="KW-0805">Transcription regulation</keyword>
<dbReference type="InterPro" id="IPR003690">
    <property type="entry name" value="MTERF"/>
</dbReference>
<reference evidence="5" key="2">
    <citation type="submission" date="2025-08" db="UniProtKB">
        <authorList>
            <consortium name="RefSeq"/>
        </authorList>
    </citation>
    <scope>IDENTIFICATION</scope>
    <source>
        <tissue evidence="5">Leaf</tissue>
    </source>
</reference>
<reference evidence="4" key="1">
    <citation type="journal article" date="2014" name="Nat. Commun.">
        <title>The emerging biofuel crop Camelina sativa retains a highly undifferentiated hexaploid genome structure.</title>
        <authorList>
            <person name="Kagale S."/>
            <person name="Koh C."/>
            <person name="Nixon J."/>
            <person name="Bollina V."/>
            <person name="Clarke W.E."/>
            <person name="Tuteja R."/>
            <person name="Spillane C."/>
            <person name="Robinson S.J."/>
            <person name="Links M.G."/>
            <person name="Clarke C."/>
            <person name="Higgins E.E."/>
            <person name="Huebert T."/>
            <person name="Sharpe A.G."/>
            <person name="Parkin I.A."/>
        </authorList>
    </citation>
    <scope>NUCLEOTIDE SEQUENCE [LARGE SCALE GENOMIC DNA]</scope>
    <source>
        <strain evidence="4">cv. DH55</strain>
    </source>
</reference>